<keyword evidence="4" id="KW-0472">Membrane</keyword>
<dbReference type="InterPro" id="IPR036034">
    <property type="entry name" value="PDZ_sf"/>
</dbReference>
<evidence type="ECO:0000313" key="6">
    <source>
        <dbReference type="EMBL" id="MCP2175935.1"/>
    </source>
</evidence>
<keyword evidence="4" id="KW-0812">Transmembrane</keyword>
<dbReference type="RefSeq" id="WP_253660968.1">
    <property type="nucleotide sequence ID" value="NZ_BAAAJQ010000001.1"/>
</dbReference>
<keyword evidence="1 6" id="KW-0645">Protease</keyword>
<dbReference type="InterPro" id="IPR009003">
    <property type="entry name" value="Peptidase_S1_PA"/>
</dbReference>
<proteinExistence type="predicted"/>
<feature type="compositionally biased region" description="Basic and acidic residues" evidence="3">
    <location>
        <begin position="1"/>
        <end position="18"/>
    </location>
</feature>
<feature type="transmembrane region" description="Helical" evidence="4">
    <location>
        <begin position="51"/>
        <end position="74"/>
    </location>
</feature>
<dbReference type="Gene3D" id="2.30.42.10">
    <property type="match status" value="1"/>
</dbReference>
<dbReference type="SMART" id="SM00228">
    <property type="entry name" value="PDZ"/>
    <property type="match status" value="1"/>
</dbReference>
<name>A0ABT1HG20_9NOCA</name>
<keyword evidence="2" id="KW-0378">Hydrolase</keyword>
<dbReference type="Proteomes" id="UP001206895">
    <property type="component" value="Unassembled WGS sequence"/>
</dbReference>
<feature type="domain" description="PDZ" evidence="5">
    <location>
        <begin position="318"/>
        <end position="375"/>
    </location>
</feature>
<sequence>MNHEPHHGIHRADDHRPYDPGMPPGGWQQAPPYTYGPPPQPPAPTRRYNPFGMLALAAFTVAVAVLTAFGATALHEQSAAPTQSQAVAPVQRVDNTVDGTTSAALQRAAQAVVPGMVYINTELGYENGAGAGTGIVLSSTGEVLTNNHVISGATSITATDLGNGRTYPATVVGYDRKSDVAVVKLTGATGLTTAPLGDSNAVKVGDAIVGVGNAGGGGGNPTAAPGRVTNLDQSITASDESSGSAEQLTGLIQIAANIQPGDSGGPMVNSSGKVVGMNTAASQGYRLGGQNTGGGEGFAIPIARARAVAGQITSGSRSATVHIGDSAMLGVTASDGPGGAGAVVQQVLDNGAAAQVLSAGDTITSLNGTPIGSVTALTETIDTLYPGNSVPITWVDQNGQQQSATVTLAKGAAA</sequence>
<dbReference type="Pfam" id="PF13365">
    <property type="entry name" value="Trypsin_2"/>
    <property type="match status" value="1"/>
</dbReference>
<dbReference type="Gene3D" id="2.40.10.120">
    <property type="match status" value="1"/>
</dbReference>
<gene>
    <name evidence="6" type="ORF">LX13_001754</name>
</gene>
<feature type="compositionally biased region" description="Pro residues" evidence="3">
    <location>
        <begin position="34"/>
        <end position="44"/>
    </location>
</feature>
<dbReference type="PANTHER" id="PTHR43343:SF3">
    <property type="entry name" value="PROTEASE DO-LIKE 8, CHLOROPLASTIC"/>
    <property type="match status" value="1"/>
</dbReference>
<dbReference type="PROSITE" id="PS50106">
    <property type="entry name" value="PDZ"/>
    <property type="match status" value="1"/>
</dbReference>
<dbReference type="InterPro" id="IPR001478">
    <property type="entry name" value="PDZ"/>
</dbReference>
<dbReference type="PRINTS" id="PR00834">
    <property type="entry name" value="PROTEASES2C"/>
</dbReference>
<evidence type="ECO:0000256" key="1">
    <source>
        <dbReference type="ARBA" id="ARBA00022670"/>
    </source>
</evidence>
<accession>A0ABT1HG20</accession>
<dbReference type="SUPFAM" id="SSF50494">
    <property type="entry name" value="Trypsin-like serine proteases"/>
    <property type="match status" value="1"/>
</dbReference>
<comment type="caution">
    <text evidence="6">The sequence shown here is derived from an EMBL/GenBank/DDBJ whole genome shotgun (WGS) entry which is preliminary data.</text>
</comment>
<feature type="region of interest" description="Disordered" evidence="3">
    <location>
        <begin position="1"/>
        <end position="46"/>
    </location>
</feature>
<organism evidence="6 7">
    <name type="scientific">Williamsia maris</name>
    <dbReference type="NCBI Taxonomy" id="72806"/>
    <lineage>
        <taxon>Bacteria</taxon>
        <taxon>Bacillati</taxon>
        <taxon>Actinomycetota</taxon>
        <taxon>Actinomycetes</taxon>
        <taxon>Mycobacteriales</taxon>
        <taxon>Nocardiaceae</taxon>
        <taxon>Williamsia</taxon>
    </lineage>
</organism>
<keyword evidence="4" id="KW-1133">Transmembrane helix</keyword>
<dbReference type="PANTHER" id="PTHR43343">
    <property type="entry name" value="PEPTIDASE S12"/>
    <property type="match status" value="1"/>
</dbReference>
<keyword evidence="7" id="KW-1185">Reference proteome</keyword>
<evidence type="ECO:0000313" key="7">
    <source>
        <dbReference type="Proteomes" id="UP001206895"/>
    </source>
</evidence>
<dbReference type="SUPFAM" id="SSF50156">
    <property type="entry name" value="PDZ domain-like"/>
    <property type="match status" value="1"/>
</dbReference>
<dbReference type="GO" id="GO:0008233">
    <property type="term" value="F:peptidase activity"/>
    <property type="evidence" value="ECO:0007669"/>
    <property type="project" value="UniProtKB-KW"/>
</dbReference>
<dbReference type="EMBL" id="JAMTCJ010000002">
    <property type="protein sequence ID" value="MCP2175935.1"/>
    <property type="molecule type" value="Genomic_DNA"/>
</dbReference>
<evidence type="ECO:0000256" key="3">
    <source>
        <dbReference type="SAM" id="MobiDB-lite"/>
    </source>
</evidence>
<dbReference type="InterPro" id="IPR051201">
    <property type="entry name" value="Chloro_Bact_Ser_Proteases"/>
</dbReference>
<dbReference type="GO" id="GO:0006508">
    <property type="term" value="P:proteolysis"/>
    <property type="evidence" value="ECO:0007669"/>
    <property type="project" value="UniProtKB-KW"/>
</dbReference>
<reference evidence="6 7" key="1">
    <citation type="submission" date="2022-06" db="EMBL/GenBank/DDBJ databases">
        <title>Genomic Encyclopedia of Archaeal and Bacterial Type Strains, Phase II (KMG-II): from individual species to whole genera.</title>
        <authorList>
            <person name="Goeker M."/>
        </authorList>
    </citation>
    <scope>NUCLEOTIDE SEQUENCE [LARGE SCALE GENOMIC DNA]</scope>
    <source>
        <strain evidence="6 7">DSM 44693</strain>
    </source>
</reference>
<dbReference type="Pfam" id="PF13180">
    <property type="entry name" value="PDZ_2"/>
    <property type="match status" value="1"/>
</dbReference>
<evidence type="ECO:0000259" key="5">
    <source>
        <dbReference type="PROSITE" id="PS50106"/>
    </source>
</evidence>
<evidence type="ECO:0000256" key="4">
    <source>
        <dbReference type="SAM" id="Phobius"/>
    </source>
</evidence>
<evidence type="ECO:0000256" key="2">
    <source>
        <dbReference type="ARBA" id="ARBA00022801"/>
    </source>
</evidence>
<dbReference type="InterPro" id="IPR001940">
    <property type="entry name" value="Peptidase_S1C"/>
</dbReference>
<protein>
    <submittedName>
        <fullName evidence="6">Serine protease, S1-C subfamily, contains C-terminal PDZ domain</fullName>
    </submittedName>
</protein>